<evidence type="ECO:0000256" key="2">
    <source>
        <dbReference type="ARBA" id="ARBA00022737"/>
    </source>
</evidence>
<proteinExistence type="predicted"/>
<dbReference type="InterPro" id="IPR020472">
    <property type="entry name" value="WD40_PAC1"/>
</dbReference>
<dbReference type="InterPro" id="IPR001680">
    <property type="entry name" value="WD40_rpt"/>
</dbReference>
<dbReference type="Pfam" id="PF23411">
    <property type="entry name" value="Beta-prop_Vps41"/>
    <property type="match status" value="1"/>
</dbReference>
<dbReference type="Pfam" id="PF00400">
    <property type="entry name" value="WD40"/>
    <property type="match status" value="1"/>
</dbReference>
<keyword evidence="2" id="KW-0677">Repeat</keyword>
<dbReference type="InterPro" id="IPR019775">
    <property type="entry name" value="WD40_repeat_CS"/>
</dbReference>
<dbReference type="InterPro" id="IPR057780">
    <property type="entry name" value="Beta-prop_Vps41"/>
</dbReference>
<protein>
    <recommendedName>
        <fullName evidence="5">Vps41 beta-propeller domain-containing protein</fullName>
    </recommendedName>
</protein>
<comment type="caution">
    <text evidence="6">The sequence shown here is derived from an EMBL/GenBank/DDBJ whole genome shotgun (WGS) entry which is preliminary data.</text>
</comment>
<dbReference type="EMBL" id="JAHLUH010000003">
    <property type="protein sequence ID" value="KAG7729196.1"/>
    <property type="molecule type" value="Genomic_DNA"/>
</dbReference>
<dbReference type="PANTHER" id="PTHR22889:SF0">
    <property type="entry name" value="WD REPEAT-CONTAINING PROTEIN 89"/>
    <property type="match status" value="1"/>
</dbReference>
<evidence type="ECO:0000256" key="1">
    <source>
        <dbReference type="ARBA" id="ARBA00022574"/>
    </source>
</evidence>
<feature type="region of interest" description="Disordered" evidence="4">
    <location>
        <begin position="329"/>
        <end position="364"/>
    </location>
</feature>
<dbReference type="Proteomes" id="UP000738402">
    <property type="component" value="Unassembled WGS sequence"/>
</dbReference>
<dbReference type="SMART" id="SM00320">
    <property type="entry name" value="WD40"/>
    <property type="match status" value="3"/>
</dbReference>
<dbReference type="AlphaFoldDB" id="A0AAN6I283"/>
<feature type="compositionally biased region" description="Basic residues" evidence="4">
    <location>
        <begin position="347"/>
        <end position="364"/>
    </location>
</feature>
<evidence type="ECO:0000256" key="3">
    <source>
        <dbReference type="PROSITE-ProRule" id="PRU00221"/>
    </source>
</evidence>
<feature type="repeat" description="WD" evidence="3">
    <location>
        <begin position="135"/>
        <end position="170"/>
    </location>
</feature>
<organism evidence="6 7">
    <name type="scientific">Ogataea haglerorum</name>
    <dbReference type="NCBI Taxonomy" id="1937702"/>
    <lineage>
        <taxon>Eukaryota</taxon>
        <taxon>Fungi</taxon>
        <taxon>Dikarya</taxon>
        <taxon>Ascomycota</taxon>
        <taxon>Saccharomycotina</taxon>
        <taxon>Pichiomycetes</taxon>
        <taxon>Pichiales</taxon>
        <taxon>Pichiaceae</taxon>
        <taxon>Ogataea</taxon>
    </lineage>
</organism>
<dbReference type="InterPro" id="IPR015943">
    <property type="entry name" value="WD40/YVTN_repeat-like_dom_sf"/>
</dbReference>
<evidence type="ECO:0000313" key="6">
    <source>
        <dbReference type="EMBL" id="KAG7729196.1"/>
    </source>
</evidence>
<dbReference type="SUPFAM" id="SSF50978">
    <property type="entry name" value="WD40 repeat-like"/>
    <property type="match status" value="1"/>
</dbReference>
<feature type="domain" description="Vps41 beta-propeller" evidence="5">
    <location>
        <begin position="25"/>
        <end position="101"/>
    </location>
</feature>
<dbReference type="InterPro" id="IPR039328">
    <property type="entry name" value="WDR89"/>
</dbReference>
<feature type="compositionally biased region" description="Basic and acidic residues" evidence="4">
    <location>
        <begin position="337"/>
        <end position="346"/>
    </location>
</feature>
<evidence type="ECO:0000256" key="4">
    <source>
        <dbReference type="SAM" id="MobiDB-lite"/>
    </source>
</evidence>
<evidence type="ECO:0000259" key="5">
    <source>
        <dbReference type="Pfam" id="PF23411"/>
    </source>
</evidence>
<gene>
    <name evidence="6" type="ORF">KL933_001422</name>
</gene>
<dbReference type="PROSITE" id="PS50082">
    <property type="entry name" value="WD_REPEATS_2"/>
    <property type="match status" value="2"/>
</dbReference>
<dbReference type="InterPro" id="IPR036322">
    <property type="entry name" value="WD40_repeat_dom_sf"/>
</dbReference>
<evidence type="ECO:0000313" key="7">
    <source>
        <dbReference type="Proteomes" id="UP000738402"/>
    </source>
</evidence>
<feature type="repeat" description="WD" evidence="3">
    <location>
        <begin position="47"/>
        <end position="87"/>
    </location>
</feature>
<keyword evidence="1 3" id="KW-0853">WD repeat</keyword>
<dbReference type="PROSITE" id="PS00678">
    <property type="entry name" value="WD_REPEATS_1"/>
    <property type="match status" value="1"/>
</dbReference>
<sequence length="364" mass="40553">MNAAFVSSFHCDDWALGLAAVAGNVAVASSSGRIHLLSKTLQTIGTLSAHSRSINKIKAVDLHTLASCSNDGTVKVWDARSNSETHAFSNARKLPFLSLDACCNMLVAGTELSASDSELILWDLRKPTQPFRTFVDSHNDDITEARFHPSNRQLLLSGSTDGYVNIYDLSVPEEDDALLQVINFTSIHSANFLSPNRIYTLSHMETFAVHELNDHRTEEHVEPLPKEFGDVREKWGCEYVVDLQAPGYVFCGSNSKHQLKMYRFDPVVENFDFSSESPVYFPDAHGEEVVRDVLVLDNMVYTAGEDNLVKLWKAPCSVADTGAAFFGSAPQPVASTKQKEAKPESRQKHKKKKHKKDSKRFKPY</sequence>
<dbReference type="PRINTS" id="PR00320">
    <property type="entry name" value="GPROTEINBRPT"/>
</dbReference>
<name>A0AAN6I283_9ASCO</name>
<dbReference type="PANTHER" id="PTHR22889">
    <property type="entry name" value="WD REPEAT-CONTAINING PROTEIN 89"/>
    <property type="match status" value="1"/>
</dbReference>
<accession>A0AAN6I283</accession>
<reference evidence="6" key="1">
    <citation type="journal article" date="2021" name="G3 (Bethesda)">
        <title>Genomic diversity, chromosomal rearrangements, and interspecies hybridization in the ogataea polymorpha species complex.</title>
        <authorList>
            <person name="Hanson S.J."/>
            <person name="Cinneide E.O."/>
            <person name="Salzberg L.I."/>
            <person name="Wolfe K.H."/>
            <person name="McGowan J."/>
            <person name="Fitzpatrick D.A."/>
            <person name="Matlin K."/>
        </authorList>
    </citation>
    <scope>NUCLEOTIDE SEQUENCE</scope>
    <source>
        <strain evidence="6">83-405-1</strain>
    </source>
</reference>
<dbReference type="PROSITE" id="PS50294">
    <property type="entry name" value="WD_REPEATS_REGION"/>
    <property type="match status" value="2"/>
</dbReference>
<dbReference type="Gene3D" id="2.130.10.10">
    <property type="entry name" value="YVTN repeat-like/Quinoprotein amine dehydrogenase"/>
    <property type="match status" value="1"/>
</dbReference>